<dbReference type="PRINTS" id="PR00380">
    <property type="entry name" value="KINESINHEAVY"/>
</dbReference>
<dbReference type="GO" id="GO:0005524">
    <property type="term" value="F:ATP binding"/>
    <property type="evidence" value="ECO:0007669"/>
    <property type="project" value="UniProtKB-UniRule"/>
</dbReference>
<dbReference type="GO" id="GO:0051231">
    <property type="term" value="P:spindle elongation"/>
    <property type="evidence" value="ECO:0007669"/>
    <property type="project" value="TreeGrafter"/>
</dbReference>
<comment type="caution">
    <text evidence="15">The sequence shown here is derived from an EMBL/GenBank/DDBJ whole genome shotgun (WGS) entry which is preliminary data.</text>
</comment>
<dbReference type="InterPro" id="IPR011992">
    <property type="entry name" value="EF-hand-dom_pair"/>
</dbReference>
<dbReference type="GO" id="GO:0072686">
    <property type="term" value="C:mitotic spindle"/>
    <property type="evidence" value="ECO:0007669"/>
    <property type="project" value="TreeGrafter"/>
</dbReference>
<dbReference type="Proteomes" id="UP001165085">
    <property type="component" value="Unassembled WGS sequence"/>
</dbReference>
<dbReference type="PANTHER" id="PTHR47970:SF12">
    <property type="entry name" value="KINESIN FAMILY MEMBER 11"/>
    <property type="match status" value="1"/>
</dbReference>
<evidence type="ECO:0000256" key="9">
    <source>
        <dbReference type="ARBA" id="ARBA00034704"/>
    </source>
</evidence>
<evidence type="ECO:0008006" key="17">
    <source>
        <dbReference type="Google" id="ProtNLM"/>
    </source>
</evidence>
<dbReference type="Pfam" id="PF13499">
    <property type="entry name" value="EF-hand_7"/>
    <property type="match status" value="1"/>
</dbReference>
<feature type="coiled-coil region" evidence="11">
    <location>
        <begin position="756"/>
        <end position="783"/>
    </location>
</feature>
<feature type="coiled-coil region" evidence="11">
    <location>
        <begin position="1173"/>
        <end position="1200"/>
    </location>
</feature>
<dbReference type="PROSITE" id="PS00018">
    <property type="entry name" value="EF_HAND_1"/>
    <property type="match status" value="3"/>
</dbReference>
<dbReference type="GO" id="GO:0090307">
    <property type="term" value="P:mitotic spindle assembly"/>
    <property type="evidence" value="ECO:0007669"/>
    <property type="project" value="TreeGrafter"/>
</dbReference>
<keyword evidence="2" id="KW-0963">Cytoplasm</keyword>
<feature type="compositionally biased region" description="Basic and acidic residues" evidence="12">
    <location>
        <begin position="1405"/>
        <end position="1419"/>
    </location>
</feature>
<feature type="compositionally biased region" description="Low complexity" evidence="12">
    <location>
        <begin position="84"/>
        <end position="109"/>
    </location>
</feature>
<protein>
    <recommendedName>
        <fullName evidence="17">Calmodulin</fullName>
    </recommendedName>
</protein>
<dbReference type="InterPro" id="IPR036961">
    <property type="entry name" value="Kinesin_motor_dom_sf"/>
</dbReference>
<dbReference type="GO" id="GO:0005876">
    <property type="term" value="C:spindle microtubule"/>
    <property type="evidence" value="ECO:0007669"/>
    <property type="project" value="TreeGrafter"/>
</dbReference>
<evidence type="ECO:0000313" key="16">
    <source>
        <dbReference type="Proteomes" id="UP001165085"/>
    </source>
</evidence>
<evidence type="ECO:0000256" key="1">
    <source>
        <dbReference type="ARBA" id="ARBA00004245"/>
    </source>
</evidence>
<dbReference type="InterPro" id="IPR047149">
    <property type="entry name" value="KIF11-like"/>
</dbReference>
<keyword evidence="11" id="KW-0175">Coiled coil</keyword>
<feature type="region of interest" description="Disordered" evidence="12">
    <location>
        <begin position="1520"/>
        <end position="1541"/>
    </location>
</feature>
<keyword evidence="3" id="KW-0493">Microtubule</keyword>
<feature type="region of interest" description="Disordered" evidence="12">
    <location>
        <begin position="69"/>
        <end position="120"/>
    </location>
</feature>
<dbReference type="GO" id="GO:0008574">
    <property type="term" value="F:plus-end-directed microtubule motor activity"/>
    <property type="evidence" value="ECO:0007669"/>
    <property type="project" value="TreeGrafter"/>
</dbReference>
<evidence type="ECO:0000256" key="8">
    <source>
        <dbReference type="ARBA" id="ARBA00023212"/>
    </source>
</evidence>
<dbReference type="CDD" id="cd00051">
    <property type="entry name" value="EFh"/>
    <property type="match status" value="1"/>
</dbReference>
<evidence type="ECO:0000259" key="14">
    <source>
        <dbReference type="PROSITE" id="PS50222"/>
    </source>
</evidence>
<evidence type="ECO:0000256" key="10">
    <source>
        <dbReference type="PROSITE-ProRule" id="PRU00283"/>
    </source>
</evidence>
<dbReference type="PANTHER" id="PTHR47970">
    <property type="entry name" value="KINESIN-LIKE PROTEIN KIF11"/>
    <property type="match status" value="1"/>
</dbReference>
<keyword evidence="5" id="KW-0106">Calcium</keyword>
<keyword evidence="6 10" id="KW-0067">ATP-binding</keyword>
<dbReference type="GO" id="GO:0005509">
    <property type="term" value="F:calcium ion binding"/>
    <property type="evidence" value="ECO:0007669"/>
    <property type="project" value="InterPro"/>
</dbReference>
<evidence type="ECO:0000256" key="2">
    <source>
        <dbReference type="ARBA" id="ARBA00022490"/>
    </source>
</evidence>
<feature type="domain" description="EF-hand" evidence="14">
    <location>
        <begin position="1230"/>
        <end position="1265"/>
    </location>
</feature>
<evidence type="ECO:0000256" key="5">
    <source>
        <dbReference type="ARBA" id="ARBA00022837"/>
    </source>
</evidence>
<dbReference type="SMART" id="SM00129">
    <property type="entry name" value="KISc"/>
    <property type="match status" value="1"/>
</dbReference>
<dbReference type="InterPro" id="IPR002048">
    <property type="entry name" value="EF_hand_dom"/>
</dbReference>
<dbReference type="InterPro" id="IPR001752">
    <property type="entry name" value="Kinesin_motor_dom"/>
</dbReference>
<dbReference type="SUPFAM" id="SSF52540">
    <property type="entry name" value="P-loop containing nucleoside triphosphate hydrolases"/>
    <property type="match status" value="1"/>
</dbReference>
<dbReference type="FunFam" id="3.40.850.10:FF:000019">
    <property type="entry name" value="Kinesin-like protein KIN-5D"/>
    <property type="match status" value="1"/>
</dbReference>
<feature type="compositionally biased region" description="Gly residues" evidence="12">
    <location>
        <begin position="1457"/>
        <end position="1468"/>
    </location>
</feature>
<feature type="region of interest" description="Disordered" evidence="12">
    <location>
        <begin position="1396"/>
        <end position="1486"/>
    </location>
</feature>
<dbReference type="InterPro" id="IPR018247">
    <property type="entry name" value="EF_Hand_1_Ca_BS"/>
</dbReference>
<keyword evidence="4 10" id="KW-0547">Nucleotide-binding</keyword>
<dbReference type="SMART" id="SM00054">
    <property type="entry name" value="EFh"/>
    <property type="match status" value="3"/>
</dbReference>
<feature type="region of interest" description="Disordered" evidence="12">
    <location>
        <begin position="1312"/>
        <end position="1367"/>
    </location>
</feature>
<feature type="domain" description="EF-hand" evidence="14">
    <location>
        <begin position="1062"/>
        <end position="1097"/>
    </location>
</feature>
<dbReference type="OrthoDB" id="194372at2759"/>
<keyword evidence="8" id="KW-0206">Cytoskeleton</keyword>
<accession>A0A9W7BJD2</accession>
<dbReference type="Gene3D" id="3.40.850.10">
    <property type="entry name" value="Kinesin motor domain"/>
    <property type="match status" value="1"/>
</dbReference>
<name>A0A9W7BJD2_9STRA</name>
<evidence type="ECO:0000256" key="6">
    <source>
        <dbReference type="ARBA" id="ARBA00022840"/>
    </source>
</evidence>
<comment type="similarity">
    <text evidence="9">Belongs to the TRAFAC class myosin-kinesin ATPase superfamily. Kinesin family. KIN-5/BimC subfamily.</text>
</comment>
<evidence type="ECO:0000256" key="11">
    <source>
        <dbReference type="SAM" id="Coils"/>
    </source>
</evidence>
<keyword evidence="7 10" id="KW-0505">Motor protein</keyword>
<dbReference type="InterPro" id="IPR027417">
    <property type="entry name" value="P-loop_NTPase"/>
</dbReference>
<organism evidence="15 16">
    <name type="scientific">Triparma strigata</name>
    <dbReference type="NCBI Taxonomy" id="1606541"/>
    <lineage>
        <taxon>Eukaryota</taxon>
        <taxon>Sar</taxon>
        <taxon>Stramenopiles</taxon>
        <taxon>Ochrophyta</taxon>
        <taxon>Bolidophyceae</taxon>
        <taxon>Parmales</taxon>
        <taxon>Triparmaceae</taxon>
        <taxon>Triparma</taxon>
    </lineage>
</organism>
<evidence type="ECO:0000256" key="7">
    <source>
        <dbReference type="ARBA" id="ARBA00023175"/>
    </source>
</evidence>
<evidence type="ECO:0000256" key="4">
    <source>
        <dbReference type="ARBA" id="ARBA00022741"/>
    </source>
</evidence>
<proteinExistence type="inferred from homology"/>
<dbReference type="Pfam" id="PF00225">
    <property type="entry name" value="Kinesin"/>
    <property type="match status" value="1"/>
</dbReference>
<feature type="region of interest" description="Disordered" evidence="12">
    <location>
        <begin position="528"/>
        <end position="553"/>
    </location>
</feature>
<dbReference type="GO" id="GO:0008017">
    <property type="term" value="F:microtubule binding"/>
    <property type="evidence" value="ECO:0007669"/>
    <property type="project" value="InterPro"/>
</dbReference>
<evidence type="ECO:0000259" key="13">
    <source>
        <dbReference type="PROSITE" id="PS50067"/>
    </source>
</evidence>
<feature type="domain" description="Kinesin motor" evidence="13">
    <location>
        <begin position="595"/>
        <end position="954"/>
    </location>
</feature>
<comment type="subcellular location">
    <subcellularLocation>
        <location evidence="1">Cytoplasm</location>
        <location evidence="1">Cytoskeleton</location>
    </subcellularLocation>
</comment>
<dbReference type="SUPFAM" id="SSF47473">
    <property type="entry name" value="EF-hand"/>
    <property type="match status" value="1"/>
</dbReference>
<evidence type="ECO:0000313" key="15">
    <source>
        <dbReference type="EMBL" id="GMH91506.1"/>
    </source>
</evidence>
<dbReference type="PROSITE" id="PS50067">
    <property type="entry name" value="KINESIN_MOTOR_2"/>
    <property type="match status" value="1"/>
</dbReference>
<reference evidence="16" key="1">
    <citation type="journal article" date="2023" name="Commun. Biol.">
        <title>Genome analysis of Parmales, the sister group of diatoms, reveals the evolutionary specialization of diatoms from phago-mixotrophs to photoautotrophs.</title>
        <authorList>
            <person name="Ban H."/>
            <person name="Sato S."/>
            <person name="Yoshikawa S."/>
            <person name="Yamada K."/>
            <person name="Nakamura Y."/>
            <person name="Ichinomiya M."/>
            <person name="Sato N."/>
            <person name="Blanc-Mathieu R."/>
            <person name="Endo H."/>
            <person name="Kuwata A."/>
            <person name="Ogata H."/>
        </authorList>
    </citation>
    <scope>NUCLEOTIDE SEQUENCE [LARGE SCALE GENOMIC DNA]</scope>
    <source>
        <strain evidence="16">NIES 3701</strain>
    </source>
</reference>
<sequence>MNATAPPPVVLHPSMSETITEVLSLDVEATATFIASALPIHLDQEETSELESSLYYVNSETNTFGLIKVDHNCEPLPPPPPTSRSPKSPSRGGSPSHSRPTTPTTSNLSPPVPKITTTEISSDDSLICPTRLALSGSTSLEHLYSHPLPTSSYLPPTDSASAEATSQLKDSYSHLLKRARPLIFISCQGPETLRAGKGGVMGGVFNKSSIQSYNPETKGITPLAIGLNTVKGMTCTRSSDLIFMTNIQVSKKGGTAYKTYPGTAVKIIAGKDVLDYSLSGEVVPNEKIKTVLILPPSMHEYSNVVSLTESGDILVSVERGMKAVSGTSDPCENSFGGVAVFEGTRVVEQQEEEVEVSPDDDVSLHPFFRNHKIGNEPKPYDKLKFHSDNYVAIMTPTIKDMYVNYSNPNSSSNIYIATQGLGPDCVVSARCCRVDVGRRTYWPMGKGSFECFGTSGREFRSLKRKPGDYNKNVEEGEEEEAGGWVEEGFVGFGIEGGFKGKKLVGVYGKNSFVARVLRTKAIAKIPCPETPRSLPASEAGEEEDDVSIESSVDESQHEELFNNLSNALADDSEGGDIARRMADLDPSLSTKGPVNVKVVLRCRPLLKNEMKLKIPSCVKCSRNDITVDGEFLPQHNDKSFDFDRVFGPETTQKQLYNETVKPIVYRVLDGFKCTVFAYGQTGSGKTYSMEGDTGRGGADEAGCIPRALHTLFDELNGMKGNRYNVTASHMEVYLEQPYDLLATEAPGKWKSGSHMKNKLKIVKNRLKEESESEEEDAEEEVVKVRTGGVEVIGLSEVVVKKPSDVFKIMHRTKQNRHAAETLCNRQSSRSHAVFSINVTNTVRGEGGNLVTRRGKLNLVDLSGSESIKKSGAEGIQAVEASIIGKSLLSLGRVIRSLVSKSSHVPYRESKLTRILSDSLGGSSYTALILAVTPNGEMVGETMSTLSYGMLARDVKNVPKKDVVVKKKGSNGKVEVLGVGEVAEVDVDGQLKALEGKVVEEWKEPVAPWGPRVPIRTRKPGETFRGAVNIPVGNLNTTPRIYHNETVEWTREIIDGFGRLSPSASACFFEIFSRFDSDRNGELTMDEVQALEFTIGSESNTEVAQDFLAKFKRSFGRKTRNPAVSSTKPGHMTISAFLTFIEKTASVDPLAVRTMLTKGGYSLSLGKATVAEGDSLLTESQQRAKEEMEKLKEERNKKTYSANSLKSDKAASKSKVAYEALEKIKAIASQKEGFDLKSAFVKFDIDGNGTVDHSELKQVITDMCESADDNGKIDKIAKWEMAAIIELFDPNNDGEIDYGEFSWTFYNRRALTNKDAKGNGGDEDDDMTALDTSRSRASSAGSGRRRKRKKKKDPDPIMPPPPKTAGRINIEEALGGLIELTPRDARGVPLALLEKRKQQKEEEDMKFEQMKREAAEDREGGTTVRTLKSSGSGGSSSRRPLSALNTLPSLKRAPSAPGLGGGGGVGLGLSDGAKPTKAKPRQEKPAEWQQWVIKSRNTWVNQAKRSTNFNVQAKGNAVDLRGGIQNRSHPKVPLLWGGGGGG</sequence>
<feature type="binding site" evidence="10">
    <location>
        <begin position="679"/>
        <end position="686"/>
    </location>
    <ligand>
        <name>ATP</name>
        <dbReference type="ChEBI" id="CHEBI:30616"/>
    </ligand>
</feature>
<dbReference type="EMBL" id="BRXY01000386">
    <property type="protein sequence ID" value="GMH91506.1"/>
    <property type="molecule type" value="Genomic_DNA"/>
</dbReference>
<dbReference type="Gene3D" id="1.10.238.10">
    <property type="entry name" value="EF-hand"/>
    <property type="match status" value="2"/>
</dbReference>
<evidence type="ECO:0000256" key="3">
    <source>
        <dbReference type="ARBA" id="ARBA00022701"/>
    </source>
</evidence>
<dbReference type="PROSITE" id="PS50222">
    <property type="entry name" value="EF_HAND_2"/>
    <property type="match status" value="2"/>
</dbReference>
<gene>
    <name evidence="15" type="ORF">TrST_g5330</name>
</gene>
<dbReference type="GO" id="GO:0007018">
    <property type="term" value="P:microtubule-based movement"/>
    <property type="evidence" value="ECO:0007669"/>
    <property type="project" value="InterPro"/>
</dbReference>
<keyword evidence="16" id="KW-1185">Reference proteome</keyword>
<evidence type="ECO:0000256" key="12">
    <source>
        <dbReference type="SAM" id="MobiDB-lite"/>
    </source>
</evidence>